<dbReference type="PRINTS" id="PR00128">
    <property type="entry name" value="COLIPASE"/>
</dbReference>
<dbReference type="OrthoDB" id="9826993at2759"/>
<feature type="domain" description="Colipase C-terminal" evidence="13">
    <location>
        <begin position="65"/>
        <end position="108"/>
    </location>
</feature>
<dbReference type="FunFam" id="2.10.80.10:FF:000005">
    <property type="entry name" value="Colipase"/>
    <property type="match status" value="1"/>
</dbReference>
<dbReference type="CDD" id="cd23011">
    <property type="entry name" value="CLPS"/>
    <property type="match status" value="1"/>
</dbReference>
<evidence type="ECO:0000256" key="11">
    <source>
        <dbReference type="SAM" id="SignalP"/>
    </source>
</evidence>
<dbReference type="GeneID" id="112959157"/>
<comment type="function">
    <text evidence="1">Enterostatin has a biological activity as a satiety signal.</text>
</comment>
<evidence type="ECO:0000256" key="4">
    <source>
        <dbReference type="ARBA" id="ARBA00011263"/>
    </source>
</evidence>
<dbReference type="GO" id="GO:0008047">
    <property type="term" value="F:enzyme activator activity"/>
    <property type="evidence" value="ECO:0007669"/>
    <property type="project" value="InterPro"/>
</dbReference>
<dbReference type="InterPro" id="IPR017915">
    <property type="entry name" value="Colipase_CS"/>
</dbReference>
<dbReference type="Pfam" id="PF02740">
    <property type="entry name" value="Colipase_C"/>
    <property type="match status" value="1"/>
</dbReference>
<dbReference type="Proteomes" id="UP000694420">
    <property type="component" value="Unplaced"/>
</dbReference>
<accession>A0A8C6Z556</accession>
<dbReference type="InterPro" id="IPR017914">
    <property type="entry name" value="Colipase_C"/>
</dbReference>
<dbReference type="KEGG" id="npd:112959157"/>
<evidence type="ECO:0000259" key="13">
    <source>
        <dbReference type="Pfam" id="PF02740"/>
    </source>
</evidence>
<keyword evidence="5" id="KW-0964">Secreted</keyword>
<comment type="subcellular location">
    <subcellularLocation>
        <location evidence="3">Secreted</location>
    </subcellularLocation>
</comment>
<evidence type="ECO:0000256" key="6">
    <source>
        <dbReference type="ARBA" id="ARBA00022729"/>
    </source>
</evidence>
<dbReference type="Pfam" id="PF01114">
    <property type="entry name" value="Colipase"/>
    <property type="match status" value="1"/>
</dbReference>
<dbReference type="SUPFAM" id="SSF57190">
    <property type="entry name" value="Colipase-like"/>
    <property type="match status" value="2"/>
</dbReference>
<evidence type="ECO:0000256" key="1">
    <source>
        <dbReference type="ARBA" id="ARBA00002722"/>
    </source>
</evidence>
<feature type="signal peptide" evidence="11">
    <location>
        <begin position="1"/>
        <end position="19"/>
    </location>
</feature>
<keyword evidence="8" id="KW-0442">Lipid degradation</keyword>
<reference evidence="14" key="2">
    <citation type="submission" date="2025-09" db="UniProtKB">
        <authorList>
            <consortium name="Ensembl"/>
        </authorList>
    </citation>
    <scope>IDENTIFICATION</scope>
</reference>
<dbReference type="InterPro" id="IPR017913">
    <property type="entry name" value="Colipase_N"/>
</dbReference>
<dbReference type="Ensembl" id="ENSNPET00000007038.1">
    <property type="protein sequence ID" value="ENSNPEP00000006869.1"/>
    <property type="gene ID" value="ENSNPEG00000005169.1"/>
</dbReference>
<evidence type="ECO:0000256" key="7">
    <source>
        <dbReference type="ARBA" id="ARBA00022757"/>
    </source>
</evidence>
<dbReference type="PROSITE" id="PS00121">
    <property type="entry name" value="COLIPASE_1"/>
    <property type="match status" value="1"/>
</dbReference>
<dbReference type="GO" id="GO:0005576">
    <property type="term" value="C:extracellular region"/>
    <property type="evidence" value="ECO:0007669"/>
    <property type="project" value="UniProtKB-SubCell"/>
</dbReference>
<keyword evidence="9" id="KW-0443">Lipid metabolism</keyword>
<evidence type="ECO:0000313" key="14">
    <source>
        <dbReference type="Ensembl" id="ENSNPEP00000006869.1"/>
    </source>
</evidence>
<keyword evidence="15" id="KW-1185">Reference proteome</keyword>
<dbReference type="PANTHER" id="PTHR10041">
    <property type="entry name" value="COLIPASE"/>
    <property type="match status" value="1"/>
</dbReference>
<feature type="domain" description="Colipase N-terminal" evidence="12">
    <location>
        <begin position="24"/>
        <end position="62"/>
    </location>
</feature>
<dbReference type="PROSITE" id="PS51342">
    <property type="entry name" value="COLIPASE_2"/>
    <property type="match status" value="1"/>
</dbReference>
<dbReference type="PANTHER" id="PTHR10041:SF9">
    <property type="entry name" value="COLIPASE"/>
    <property type="match status" value="1"/>
</dbReference>
<keyword evidence="10" id="KW-1015">Disulfide bond</keyword>
<dbReference type="Gene3D" id="2.10.80.10">
    <property type="entry name" value="Lipase, subunit A"/>
    <property type="match status" value="1"/>
</dbReference>
<sequence length="119" mass="12660">MARAPLLCLLLLLAAGALGSPHERGLIFNLDTGELCVQSAQCKSGCCHRDSGLSLARCMPKAAETQECSPKTIYGVYYKCPCESGLKCEADKSIVGAITNTNYGICEDPRGRAALNPHQ</sequence>
<gene>
    <name evidence="14" type="primary">CLPS</name>
</gene>
<dbReference type="RefSeq" id="XP_025908892.1">
    <property type="nucleotide sequence ID" value="XM_026053107.1"/>
</dbReference>
<protein>
    <submittedName>
        <fullName evidence="14">Colipase</fullName>
    </submittedName>
</protein>
<evidence type="ECO:0000256" key="5">
    <source>
        <dbReference type="ARBA" id="ARBA00022525"/>
    </source>
</evidence>
<evidence type="ECO:0000256" key="8">
    <source>
        <dbReference type="ARBA" id="ARBA00022963"/>
    </source>
</evidence>
<comment type="subunit">
    <text evidence="4">Forms a 1:1 stoichiometric complex with pancreatic lipase.</text>
</comment>
<feature type="chain" id="PRO_5034691725" evidence="11">
    <location>
        <begin position="20"/>
        <end position="119"/>
    </location>
</feature>
<comment type="function">
    <text evidence="2">Colipase is a cofactor of pancreatic lipase. It allows the lipase to anchor itself to the lipid-water interface. Without colipase the enzyme is washed off by bile salts, which have an inhibitory effect on the lipase.</text>
</comment>
<dbReference type="AlphaFoldDB" id="A0A8C6Z556"/>
<evidence type="ECO:0000256" key="2">
    <source>
        <dbReference type="ARBA" id="ARBA00003508"/>
    </source>
</evidence>
<dbReference type="InterPro" id="IPR047576">
    <property type="entry name" value="CLPS_chr"/>
</dbReference>
<evidence type="ECO:0000259" key="12">
    <source>
        <dbReference type="Pfam" id="PF01114"/>
    </source>
</evidence>
<evidence type="ECO:0000313" key="15">
    <source>
        <dbReference type="Proteomes" id="UP000694420"/>
    </source>
</evidence>
<dbReference type="InterPro" id="IPR001981">
    <property type="entry name" value="Colipase"/>
</dbReference>
<keyword evidence="6 11" id="KW-0732">Signal</keyword>
<dbReference type="CTD" id="1208"/>
<dbReference type="GO" id="GO:0016042">
    <property type="term" value="P:lipid catabolic process"/>
    <property type="evidence" value="ECO:0007669"/>
    <property type="project" value="UniProtKB-KW"/>
</dbReference>
<dbReference type="GO" id="GO:0007586">
    <property type="term" value="P:digestion"/>
    <property type="evidence" value="ECO:0007669"/>
    <property type="project" value="UniProtKB-KW"/>
</dbReference>
<reference evidence="14" key="1">
    <citation type="submission" date="2025-08" db="UniProtKB">
        <authorList>
            <consortium name="Ensembl"/>
        </authorList>
    </citation>
    <scope>IDENTIFICATION</scope>
</reference>
<evidence type="ECO:0000256" key="9">
    <source>
        <dbReference type="ARBA" id="ARBA00023098"/>
    </source>
</evidence>
<dbReference type="SMART" id="SM00023">
    <property type="entry name" value="COLIPASE"/>
    <property type="match status" value="1"/>
</dbReference>
<evidence type="ECO:0000256" key="10">
    <source>
        <dbReference type="ARBA" id="ARBA00023157"/>
    </source>
</evidence>
<name>A0A8C6Z556_NOTPE</name>
<proteinExistence type="predicted"/>
<organism evidence="14 15">
    <name type="scientific">Nothoprocta perdicaria</name>
    <name type="common">Chilean tinamou</name>
    <name type="synonym">Crypturus perdicarius</name>
    <dbReference type="NCBI Taxonomy" id="30464"/>
    <lineage>
        <taxon>Eukaryota</taxon>
        <taxon>Metazoa</taxon>
        <taxon>Chordata</taxon>
        <taxon>Craniata</taxon>
        <taxon>Vertebrata</taxon>
        <taxon>Euteleostomi</taxon>
        <taxon>Archelosauria</taxon>
        <taxon>Archosauria</taxon>
        <taxon>Dinosauria</taxon>
        <taxon>Saurischia</taxon>
        <taxon>Theropoda</taxon>
        <taxon>Coelurosauria</taxon>
        <taxon>Aves</taxon>
        <taxon>Palaeognathae</taxon>
        <taxon>Tinamiformes</taxon>
        <taxon>Tinamidae</taxon>
        <taxon>Nothoprocta</taxon>
    </lineage>
</organism>
<keyword evidence="7" id="KW-0222">Digestion</keyword>
<evidence type="ECO:0000256" key="3">
    <source>
        <dbReference type="ARBA" id="ARBA00004613"/>
    </source>
</evidence>
<dbReference type="GO" id="GO:0035473">
    <property type="term" value="F:lipase binding"/>
    <property type="evidence" value="ECO:0007669"/>
    <property type="project" value="InterPro"/>
</dbReference>